<reference evidence="14 15" key="1">
    <citation type="submission" date="2019-03" db="EMBL/GenBank/DDBJ databases">
        <title>Genomic Encyclopedia of Type Strains, Phase IV (KMG-IV): sequencing the most valuable type-strain genomes for metagenomic binning, comparative biology and taxonomic classification.</title>
        <authorList>
            <person name="Goeker M."/>
        </authorList>
    </citation>
    <scope>NUCLEOTIDE SEQUENCE [LARGE SCALE GENOMIC DNA]</scope>
    <source>
        <strain evidence="14 15">DSM 100055</strain>
    </source>
</reference>
<comment type="catalytic activity">
    <reaction evidence="11 12">
        <text>phosphoenolpyruvate + UDP-N-acetyl-alpha-D-glucosamine = UDP-N-acetyl-3-O-(1-carboxyvinyl)-alpha-D-glucosamine + phosphate</text>
        <dbReference type="Rhea" id="RHEA:18681"/>
        <dbReference type="ChEBI" id="CHEBI:43474"/>
        <dbReference type="ChEBI" id="CHEBI:57705"/>
        <dbReference type="ChEBI" id="CHEBI:58702"/>
        <dbReference type="ChEBI" id="CHEBI:68483"/>
        <dbReference type="EC" id="2.5.1.7"/>
    </reaction>
</comment>
<dbReference type="AlphaFoldDB" id="A0AA46I4U9"/>
<feature type="binding site" evidence="12">
    <location>
        <begin position="122"/>
        <end position="126"/>
    </location>
    <ligand>
        <name>UDP-N-acetyl-alpha-D-glucosamine</name>
        <dbReference type="ChEBI" id="CHEBI:57705"/>
    </ligand>
</feature>
<evidence type="ECO:0000256" key="6">
    <source>
        <dbReference type="ARBA" id="ARBA00022960"/>
    </source>
</evidence>
<dbReference type="PANTHER" id="PTHR43783">
    <property type="entry name" value="UDP-N-ACETYLGLUCOSAMINE 1-CARBOXYVINYLTRANSFERASE"/>
    <property type="match status" value="1"/>
</dbReference>
<dbReference type="InterPro" id="IPR013792">
    <property type="entry name" value="RNA3'P_cycl/enolpyr_Trfase_a/b"/>
</dbReference>
<comment type="caution">
    <text evidence="12">Lacks conserved residue(s) required for the propagation of feature annotation.</text>
</comment>
<evidence type="ECO:0000256" key="5">
    <source>
        <dbReference type="ARBA" id="ARBA00022679"/>
    </source>
</evidence>
<feature type="active site" description="Proton donor" evidence="12">
    <location>
        <position position="117"/>
    </location>
</feature>
<feature type="binding site" evidence="12">
    <location>
        <position position="306"/>
    </location>
    <ligand>
        <name>UDP-N-acetyl-alpha-D-glucosamine</name>
        <dbReference type="ChEBI" id="CHEBI:57705"/>
    </ligand>
</feature>
<evidence type="ECO:0000256" key="7">
    <source>
        <dbReference type="ARBA" id="ARBA00022984"/>
    </source>
</evidence>
<keyword evidence="3 12" id="KW-0963">Cytoplasm</keyword>
<feature type="binding site" evidence="12">
    <location>
        <begin position="22"/>
        <end position="23"/>
    </location>
    <ligand>
        <name>phosphoenolpyruvate</name>
        <dbReference type="ChEBI" id="CHEBI:58702"/>
    </ligand>
</feature>
<dbReference type="InterPro" id="IPR050068">
    <property type="entry name" value="MurA_subfamily"/>
</dbReference>
<dbReference type="Proteomes" id="UP000294678">
    <property type="component" value="Unassembled WGS sequence"/>
</dbReference>
<accession>A0AA46I4U9</accession>
<comment type="similarity">
    <text evidence="10 12">Belongs to the EPSP synthase family. MurA subfamily.</text>
</comment>
<dbReference type="InterPro" id="IPR005750">
    <property type="entry name" value="UDP_GlcNAc_COvinyl_MurA"/>
</dbReference>
<dbReference type="FunFam" id="3.65.10.10:FF:000001">
    <property type="entry name" value="UDP-N-acetylglucosamine 1-carboxyvinyltransferase"/>
    <property type="match status" value="1"/>
</dbReference>
<keyword evidence="9 12" id="KW-0961">Cell wall biogenesis/degradation</keyword>
<dbReference type="GO" id="GO:0019277">
    <property type="term" value="P:UDP-N-acetylgalactosamine biosynthetic process"/>
    <property type="evidence" value="ECO:0007669"/>
    <property type="project" value="InterPro"/>
</dbReference>
<sequence length="422" mass="46094">MDAYKIIGGSKLEGVLNVSGSKNATLPILAATLIAEGEYILKNVPSLKDVRTMFKLLEKLGLEVEKISKNSYKIINNGIKNIEATYDLVKTMRASFLVMGPMLSHSQKAKVSLPGGCAIGTRPVDLHLKGFEAIGAKIEISHGYVEAISEELIGNNVILDFPSVGATENIIMAAVRAKGITVIENAAREPEIDDLCNFLNKMGAKIRGIGSSRIEIEGVDKLKAVEYSIIPDRIEAGTFLVLSALSKGKVGVTDFKIEHLEGFILKLEEIGYKLNENNGVFYVKGEIEKPKPIRVQTMPYPGFPTDLQAQLMTLLCFSNGTSEIKETIFENRFMHVSELNRMGADIKIDGNIAIIKGNINFSGAEVMASDLRAGAALVIAGLLSEGETLVQRIYHIDRGYEKLEEKLKNIGANIERVKVDII</sequence>
<comment type="subcellular location">
    <subcellularLocation>
        <location evidence="1 12">Cytoplasm</location>
    </subcellularLocation>
</comment>
<dbReference type="InterPro" id="IPR036968">
    <property type="entry name" value="Enolpyruvate_Tfrase_sf"/>
</dbReference>
<comment type="caution">
    <text evidence="14">The sequence shown here is derived from an EMBL/GenBank/DDBJ whole genome shotgun (WGS) entry which is preliminary data.</text>
</comment>
<keyword evidence="12" id="KW-0670">Pyruvate</keyword>
<dbReference type="Pfam" id="PF00275">
    <property type="entry name" value="EPSP_synthase"/>
    <property type="match status" value="1"/>
</dbReference>
<keyword evidence="8 12" id="KW-0131">Cell cycle</keyword>
<evidence type="ECO:0000256" key="8">
    <source>
        <dbReference type="ARBA" id="ARBA00023306"/>
    </source>
</evidence>
<proteinExistence type="inferred from homology"/>
<comment type="pathway">
    <text evidence="2 12">Cell wall biogenesis; peptidoglycan biosynthesis.</text>
</comment>
<dbReference type="GO" id="GO:0009252">
    <property type="term" value="P:peptidoglycan biosynthetic process"/>
    <property type="evidence" value="ECO:0007669"/>
    <property type="project" value="UniProtKB-UniRule"/>
</dbReference>
<gene>
    <name evidence="12" type="primary">murA</name>
    <name evidence="14" type="ORF">EV215_1911</name>
</gene>
<evidence type="ECO:0000259" key="13">
    <source>
        <dbReference type="Pfam" id="PF00275"/>
    </source>
</evidence>
<dbReference type="InterPro" id="IPR001986">
    <property type="entry name" value="Enolpyruvate_Tfrase_dom"/>
</dbReference>
<keyword evidence="7 12" id="KW-0573">Peptidoglycan synthesis</keyword>
<dbReference type="SUPFAM" id="SSF55205">
    <property type="entry name" value="EPT/RTPC-like"/>
    <property type="match status" value="1"/>
</dbReference>
<evidence type="ECO:0000256" key="3">
    <source>
        <dbReference type="ARBA" id="ARBA00022490"/>
    </source>
</evidence>
<keyword evidence="6 12" id="KW-0133">Cell shape</keyword>
<evidence type="ECO:0000313" key="14">
    <source>
        <dbReference type="EMBL" id="TDT67906.1"/>
    </source>
</evidence>
<dbReference type="CDD" id="cd01555">
    <property type="entry name" value="UdpNAET"/>
    <property type="match status" value="1"/>
</dbReference>
<evidence type="ECO:0000256" key="9">
    <source>
        <dbReference type="ARBA" id="ARBA00023316"/>
    </source>
</evidence>
<dbReference type="GO" id="GO:0071555">
    <property type="term" value="P:cell wall organization"/>
    <property type="evidence" value="ECO:0007669"/>
    <property type="project" value="UniProtKB-KW"/>
</dbReference>
<evidence type="ECO:0000256" key="2">
    <source>
        <dbReference type="ARBA" id="ARBA00004752"/>
    </source>
</evidence>
<feature type="domain" description="Enolpyruvate transferase" evidence="13">
    <location>
        <begin position="8"/>
        <end position="407"/>
    </location>
</feature>
<evidence type="ECO:0000256" key="1">
    <source>
        <dbReference type="ARBA" id="ARBA00004496"/>
    </source>
</evidence>
<evidence type="ECO:0000256" key="4">
    <source>
        <dbReference type="ARBA" id="ARBA00022618"/>
    </source>
</evidence>
<dbReference type="NCBIfam" id="TIGR01072">
    <property type="entry name" value="murA"/>
    <property type="match status" value="1"/>
</dbReference>
<keyword evidence="5 12" id="KW-0808">Transferase</keyword>
<dbReference type="NCBIfam" id="NF006873">
    <property type="entry name" value="PRK09369.1"/>
    <property type="match status" value="1"/>
</dbReference>
<dbReference type="EC" id="2.5.1.7" evidence="12"/>
<evidence type="ECO:0000256" key="12">
    <source>
        <dbReference type="HAMAP-Rule" id="MF_00111"/>
    </source>
</evidence>
<dbReference type="PANTHER" id="PTHR43783:SF1">
    <property type="entry name" value="UDP-N-ACETYLGLUCOSAMINE 1-CARBOXYVINYLTRANSFERASE"/>
    <property type="match status" value="1"/>
</dbReference>
<dbReference type="GO" id="GO:0008760">
    <property type="term" value="F:UDP-N-acetylglucosamine 1-carboxyvinyltransferase activity"/>
    <property type="evidence" value="ECO:0007669"/>
    <property type="project" value="UniProtKB-UniRule"/>
</dbReference>
<comment type="function">
    <text evidence="12">Cell wall formation. Adds enolpyruvyl to UDP-N-acetylglucosamine.</text>
</comment>
<protein>
    <recommendedName>
        <fullName evidence="12">UDP-N-acetylglucosamine 1-carboxyvinyltransferase</fullName>
        <ecNumber evidence="12">2.5.1.7</ecNumber>
    </recommendedName>
    <alternativeName>
        <fullName evidence="12">Enoylpyruvate transferase</fullName>
    </alternativeName>
    <alternativeName>
        <fullName evidence="12">UDP-N-acetylglucosamine enolpyruvyl transferase</fullName>
        <shortName evidence="12">EPT</shortName>
    </alternativeName>
</protein>
<evidence type="ECO:0000256" key="10">
    <source>
        <dbReference type="ARBA" id="ARBA00038367"/>
    </source>
</evidence>
<dbReference type="EMBL" id="SOBG01000009">
    <property type="protein sequence ID" value="TDT67906.1"/>
    <property type="molecule type" value="Genomic_DNA"/>
</dbReference>
<name>A0AA46I4U9_9FUSO</name>
<evidence type="ECO:0000256" key="11">
    <source>
        <dbReference type="ARBA" id="ARBA00047527"/>
    </source>
</evidence>
<dbReference type="GO" id="GO:0008360">
    <property type="term" value="P:regulation of cell shape"/>
    <property type="evidence" value="ECO:0007669"/>
    <property type="project" value="UniProtKB-KW"/>
</dbReference>
<keyword evidence="4 12" id="KW-0132">Cell division</keyword>
<organism evidence="14 15">
    <name type="scientific">Hypnocyclicus thermotrophus</name>
    <dbReference type="NCBI Taxonomy" id="1627895"/>
    <lineage>
        <taxon>Bacteria</taxon>
        <taxon>Fusobacteriati</taxon>
        <taxon>Fusobacteriota</taxon>
        <taxon>Fusobacteriia</taxon>
        <taxon>Fusobacteriales</taxon>
        <taxon>Fusobacteriaceae</taxon>
        <taxon>Hypnocyclicus</taxon>
    </lineage>
</organism>
<dbReference type="Gene3D" id="3.65.10.10">
    <property type="entry name" value="Enolpyruvate transferase domain"/>
    <property type="match status" value="2"/>
</dbReference>
<dbReference type="GO" id="GO:0051301">
    <property type="term" value="P:cell division"/>
    <property type="evidence" value="ECO:0007669"/>
    <property type="project" value="UniProtKB-KW"/>
</dbReference>
<feature type="binding site" evidence="12">
    <location>
        <position position="328"/>
    </location>
    <ligand>
        <name>UDP-N-acetyl-alpha-D-glucosamine</name>
        <dbReference type="ChEBI" id="CHEBI:57705"/>
    </ligand>
</feature>
<keyword evidence="15" id="KW-1185">Reference proteome</keyword>
<dbReference type="HAMAP" id="MF_00111">
    <property type="entry name" value="MurA"/>
    <property type="match status" value="1"/>
</dbReference>
<dbReference type="GO" id="GO:0005737">
    <property type="term" value="C:cytoplasm"/>
    <property type="evidence" value="ECO:0007669"/>
    <property type="project" value="UniProtKB-SubCell"/>
</dbReference>
<dbReference type="RefSeq" id="WP_134113771.1">
    <property type="nucleotide sequence ID" value="NZ_SOBG01000009.1"/>
</dbReference>
<feature type="binding site" evidence="12">
    <location>
        <position position="93"/>
    </location>
    <ligand>
        <name>UDP-N-acetyl-alpha-D-glucosamine</name>
        <dbReference type="ChEBI" id="CHEBI:57705"/>
    </ligand>
</feature>
<evidence type="ECO:0000313" key="15">
    <source>
        <dbReference type="Proteomes" id="UP000294678"/>
    </source>
</evidence>
<feature type="modified residue" description="2-(S-cysteinyl)pyruvic acid O-phosphothioketal" evidence="12">
    <location>
        <position position="117"/>
    </location>
</feature>